<dbReference type="CDD" id="cd01317">
    <property type="entry name" value="DHOase_IIa"/>
    <property type="match status" value="1"/>
</dbReference>
<dbReference type="NCBIfam" id="TIGR00857">
    <property type="entry name" value="pyrC_multi"/>
    <property type="match status" value="1"/>
</dbReference>
<dbReference type="GO" id="GO:0006221">
    <property type="term" value="P:pyrimidine nucleotide biosynthetic process"/>
    <property type="evidence" value="ECO:0007669"/>
    <property type="project" value="UniProtKB-KW"/>
</dbReference>
<dbReference type="Gene3D" id="2.30.40.10">
    <property type="entry name" value="Urease, subunit C, domain 1"/>
    <property type="match status" value="1"/>
</dbReference>
<reference evidence="5 6" key="1">
    <citation type="submission" date="2017-01" db="EMBL/GenBank/DDBJ databases">
        <authorList>
            <person name="Mah S.A."/>
            <person name="Swanson W.J."/>
            <person name="Moy G.W."/>
            <person name="Vacquier V.D."/>
        </authorList>
    </citation>
    <scope>NUCLEOTIDE SEQUENCE [LARGE SCALE GENOMIC DNA]</scope>
    <source>
        <strain evidence="5 6">DSM 11589</strain>
    </source>
</reference>
<evidence type="ECO:0000313" key="5">
    <source>
        <dbReference type="EMBL" id="SIS97127.1"/>
    </source>
</evidence>
<dbReference type="GO" id="GO:0004151">
    <property type="term" value="F:dihydroorotase activity"/>
    <property type="evidence" value="ECO:0007669"/>
    <property type="project" value="InterPro"/>
</dbReference>
<evidence type="ECO:0000259" key="3">
    <source>
        <dbReference type="Pfam" id="PF07969"/>
    </source>
</evidence>
<dbReference type="GO" id="GO:0005737">
    <property type="term" value="C:cytoplasm"/>
    <property type="evidence" value="ECO:0007669"/>
    <property type="project" value="TreeGrafter"/>
</dbReference>
<dbReference type="RefSeq" id="WP_076401027.1">
    <property type="nucleotide sequence ID" value="NZ_FTOA01000005.1"/>
</dbReference>
<dbReference type="Proteomes" id="UP000185678">
    <property type="component" value="Unassembled WGS sequence"/>
</dbReference>
<dbReference type="Pfam" id="PF12890">
    <property type="entry name" value="DHOase"/>
    <property type="match status" value="1"/>
</dbReference>
<evidence type="ECO:0000259" key="4">
    <source>
        <dbReference type="Pfam" id="PF12890"/>
    </source>
</evidence>
<proteinExistence type="predicted"/>
<evidence type="ECO:0000313" key="6">
    <source>
        <dbReference type="Proteomes" id="UP000185678"/>
    </source>
</evidence>
<dbReference type="InterPro" id="IPR032466">
    <property type="entry name" value="Metal_Hydrolase"/>
</dbReference>
<dbReference type="GO" id="GO:0006145">
    <property type="term" value="P:purine nucleobase catabolic process"/>
    <property type="evidence" value="ECO:0007669"/>
    <property type="project" value="TreeGrafter"/>
</dbReference>
<evidence type="ECO:0000256" key="1">
    <source>
        <dbReference type="ARBA" id="ARBA00022833"/>
    </source>
</evidence>
<dbReference type="SUPFAM" id="SSF51556">
    <property type="entry name" value="Metallo-dependent hydrolases"/>
    <property type="match status" value="1"/>
</dbReference>
<dbReference type="OrthoDB" id="9803027at2"/>
<keyword evidence="6" id="KW-1185">Reference proteome</keyword>
<dbReference type="InterPro" id="IPR013108">
    <property type="entry name" value="Amidohydro_3"/>
</dbReference>
<dbReference type="InterPro" id="IPR050138">
    <property type="entry name" value="DHOase/Allantoinase_Hydrolase"/>
</dbReference>
<sequence>MSARSTAPQSQPQAVAYVNVQLIDPASGLDVVCDHTGGLLSDGETISAYGPGIFASGVPAGAEVIDGKGAILCPGLVDMRVQMREPGEAHKESVKSAGKAAVAGGITSMVALPNTDPVLDEEAAIEFIARRARQIGLTKVYAYGAATKGTLGKELSEMGLLNRAGAVAFTDGTKAIANVQTMRRALQYAATFGFLIIQHPEEPGLSGGVMNAGEQASRLGLSGIPREAEIIMLERDIRLVEMTGGRYHAAHISTSDSVEIIRRAKAKGLDVTCDTAPPYFALNELAVGDYRTFAKLSPPLRAESDRLAIVEGLQDGTIDAIASDHSPQDTDAKRLPFAQAAFGGTGLETLLPLTLELVHNGHLDLLGALRLLTSAPADLLNLTDNHGHRAGRLTVGGAADLVLITLDRPWKFAAQQSLSKSKNSPFDGRLLQGHAVRTVVDGRTVYVHG</sequence>
<gene>
    <name evidence="5" type="ORF">SAMN05421779_10587</name>
</gene>
<dbReference type="InterPro" id="IPR011059">
    <property type="entry name" value="Metal-dep_hydrolase_composite"/>
</dbReference>
<name>A0A1N7NFJ7_9PROT</name>
<dbReference type="PANTHER" id="PTHR43668:SF2">
    <property type="entry name" value="ALLANTOINASE"/>
    <property type="match status" value="1"/>
</dbReference>
<dbReference type="EMBL" id="FTOA01000005">
    <property type="protein sequence ID" value="SIS97127.1"/>
    <property type="molecule type" value="Genomic_DNA"/>
</dbReference>
<accession>A0A1N7NFJ7</accession>
<dbReference type="Pfam" id="PF07969">
    <property type="entry name" value="Amidohydro_3"/>
    <property type="match status" value="1"/>
</dbReference>
<protein>
    <submittedName>
        <fullName evidence="5">Dihydroorotase</fullName>
    </submittedName>
</protein>
<dbReference type="InterPro" id="IPR004722">
    <property type="entry name" value="DHOase"/>
</dbReference>
<dbReference type="InterPro" id="IPR024403">
    <property type="entry name" value="DHOase_cat"/>
</dbReference>
<keyword evidence="2" id="KW-0665">Pyrimidine biosynthesis</keyword>
<feature type="domain" description="Dihydroorotase catalytic" evidence="4">
    <location>
        <begin position="69"/>
        <end position="256"/>
    </location>
</feature>
<dbReference type="GO" id="GO:0046872">
    <property type="term" value="F:metal ion binding"/>
    <property type="evidence" value="ECO:0007669"/>
    <property type="project" value="InterPro"/>
</dbReference>
<dbReference type="GO" id="GO:0004038">
    <property type="term" value="F:allantoinase activity"/>
    <property type="evidence" value="ECO:0007669"/>
    <property type="project" value="TreeGrafter"/>
</dbReference>
<keyword evidence="1" id="KW-0862">Zinc</keyword>
<dbReference type="SUPFAM" id="SSF51338">
    <property type="entry name" value="Composite domain of metallo-dependent hydrolases"/>
    <property type="match status" value="1"/>
</dbReference>
<dbReference type="PANTHER" id="PTHR43668">
    <property type="entry name" value="ALLANTOINASE"/>
    <property type="match status" value="1"/>
</dbReference>
<organism evidence="5 6">
    <name type="scientific">Insolitispirillum peregrinum</name>
    <dbReference type="NCBI Taxonomy" id="80876"/>
    <lineage>
        <taxon>Bacteria</taxon>
        <taxon>Pseudomonadati</taxon>
        <taxon>Pseudomonadota</taxon>
        <taxon>Alphaproteobacteria</taxon>
        <taxon>Rhodospirillales</taxon>
        <taxon>Novispirillaceae</taxon>
        <taxon>Insolitispirillum</taxon>
    </lineage>
</organism>
<dbReference type="AlphaFoldDB" id="A0A1N7NFJ7"/>
<evidence type="ECO:0000256" key="2">
    <source>
        <dbReference type="ARBA" id="ARBA00022975"/>
    </source>
</evidence>
<feature type="domain" description="Amidohydrolase 3" evidence="3">
    <location>
        <begin position="310"/>
        <end position="446"/>
    </location>
</feature>
<dbReference type="STRING" id="80876.SAMN05421779_10587"/>
<dbReference type="Gene3D" id="3.20.20.140">
    <property type="entry name" value="Metal-dependent hydrolases"/>
    <property type="match status" value="1"/>
</dbReference>